<dbReference type="SUPFAM" id="SSF56425">
    <property type="entry name" value="Succinate dehydrogenase/fumarate reductase flavoprotein, catalytic domain"/>
    <property type="match status" value="1"/>
</dbReference>
<comment type="cofactor">
    <cofactor evidence="1">
        <name>FAD</name>
        <dbReference type="ChEBI" id="CHEBI:57692"/>
    </cofactor>
</comment>
<evidence type="ECO:0000256" key="2">
    <source>
        <dbReference type="ARBA" id="ARBA00022630"/>
    </source>
</evidence>
<keyword evidence="2" id="KW-0285">Flavoprotein</keyword>
<evidence type="ECO:0000256" key="4">
    <source>
        <dbReference type="ARBA" id="ARBA00023002"/>
    </source>
</evidence>
<evidence type="ECO:0000313" key="6">
    <source>
        <dbReference type="EMBL" id="BDE96128.1"/>
    </source>
</evidence>
<dbReference type="Pfam" id="PF00890">
    <property type="entry name" value="FAD_binding_2"/>
    <property type="match status" value="1"/>
</dbReference>
<evidence type="ECO:0000256" key="3">
    <source>
        <dbReference type="ARBA" id="ARBA00022827"/>
    </source>
</evidence>
<sequence>MKLNQNSISRRGFLQGAAVASLAMGAGLYGCSSANGSGEDDSAPAQAAPSVWDIEELGEPAETLTADVCVVGGGGTGMAASIQAKQLGLDVLLIEKHSQLGGSFSGTEGMFAIGTQWQKDAGIELNKDDLLVKAVEFHHYVASQELYKAFFDKSASNIEWCESLGIKFAEVRAMGASDPCWHVYEGAPAPGAQFVENMIKAVEKHEIRTEFELSGKKLLTNEDGSVAGLLAARADGTVVQIDCPAVIVGTGGFSNNMGLVEELGNNPDLVAAMLDNGRTGDGIKMVKAAGGAMVSSPGTLMTGGPSVIGTSFGVSEAFACGVQPAIWLNERAQRYVREDMFERNFSYAGQSSAQQKRVLSFVNQALVDRFESGEGALVGVGTHILKGTQMPNLSRELESLIEMGIVAKGDTVEDLAAQFDLDGNALRATLDRYNEMCANGRDEDMFKPAEFMIAMEEGPYYLMDCYVSYLTTVGGVKVNPNAEVLRDDSSVIPGLYAGGCDAGGLYGDTYNVYVAPGSQAAWCIYTGRVAAEQAAAYIA</sequence>
<proteinExistence type="predicted"/>
<accession>A0ABM7WIJ7</accession>
<dbReference type="SUPFAM" id="SSF51905">
    <property type="entry name" value="FAD/NAD(P)-binding domain"/>
    <property type="match status" value="1"/>
</dbReference>
<evidence type="ECO:0000259" key="5">
    <source>
        <dbReference type="Pfam" id="PF00890"/>
    </source>
</evidence>
<dbReference type="PROSITE" id="PS51257">
    <property type="entry name" value="PROKAR_LIPOPROTEIN"/>
    <property type="match status" value="1"/>
</dbReference>
<dbReference type="Gene3D" id="3.50.50.60">
    <property type="entry name" value="FAD/NAD(P)-binding domain"/>
    <property type="match status" value="1"/>
</dbReference>
<gene>
    <name evidence="6" type="ORF">CE91St30_14610</name>
</gene>
<dbReference type="NCBIfam" id="TIGR01409">
    <property type="entry name" value="TAT_signal_seq"/>
    <property type="match status" value="1"/>
</dbReference>
<name>A0ABM7WIJ7_9ACTN</name>
<dbReference type="RefSeq" id="WP_244412418.1">
    <property type="nucleotide sequence ID" value="NZ_AP025564.1"/>
</dbReference>
<evidence type="ECO:0000313" key="7">
    <source>
        <dbReference type="Proteomes" id="UP001320544"/>
    </source>
</evidence>
<dbReference type="EMBL" id="AP025564">
    <property type="protein sequence ID" value="BDE96128.1"/>
    <property type="molecule type" value="Genomic_DNA"/>
</dbReference>
<evidence type="ECO:0000256" key="1">
    <source>
        <dbReference type="ARBA" id="ARBA00001974"/>
    </source>
</evidence>
<dbReference type="InterPro" id="IPR036188">
    <property type="entry name" value="FAD/NAD-bd_sf"/>
</dbReference>
<protein>
    <submittedName>
        <fullName evidence="6">FAD-binding dehydrogenase</fullName>
    </submittedName>
</protein>
<dbReference type="InterPro" id="IPR050315">
    <property type="entry name" value="FAD-oxidoreductase_2"/>
</dbReference>
<dbReference type="PANTHER" id="PTHR43400">
    <property type="entry name" value="FUMARATE REDUCTASE"/>
    <property type="match status" value="1"/>
</dbReference>
<reference evidence="6 7" key="1">
    <citation type="submission" date="2022-01" db="EMBL/GenBank/DDBJ databases">
        <title>Novel bile acid biosynthetic pathways are enriched in the microbiome of centenarians.</title>
        <authorList>
            <person name="Sato Y."/>
            <person name="Atarashi K."/>
            <person name="Plichta R.D."/>
            <person name="Arai Y."/>
            <person name="Sasajima S."/>
            <person name="Kearney M.S."/>
            <person name="Suda W."/>
            <person name="Takeshita K."/>
            <person name="Sasaki T."/>
            <person name="Okamoto S."/>
            <person name="Skelly N.A."/>
            <person name="Okamura Y."/>
            <person name="Vlamakis H."/>
            <person name="Li Y."/>
            <person name="Tanoue T."/>
            <person name="Takei H."/>
            <person name="Nittono H."/>
            <person name="Narushima S."/>
            <person name="Irie J."/>
            <person name="Itoh H."/>
            <person name="Moriya K."/>
            <person name="Sugiura Y."/>
            <person name="Suematsu M."/>
            <person name="Moritoki N."/>
            <person name="Shibata S."/>
            <person name="Littman R.D."/>
            <person name="Fischbach A.M."/>
            <person name="Uwamino Y."/>
            <person name="Inoue T."/>
            <person name="Honda A."/>
            <person name="Hattori M."/>
            <person name="Murai T."/>
            <person name="Xavier J.R."/>
            <person name="Hirose N."/>
            <person name="Honda K."/>
        </authorList>
    </citation>
    <scope>NUCLEOTIDE SEQUENCE [LARGE SCALE GENOMIC DNA]</scope>
    <source>
        <strain evidence="6 7">CE91-St30</strain>
    </source>
</reference>
<organism evidence="6 7">
    <name type="scientific">Raoultibacter timonensis</name>
    <dbReference type="NCBI Taxonomy" id="1907662"/>
    <lineage>
        <taxon>Bacteria</taxon>
        <taxon>Bacillati</taxon>
        <taxon>Actinomycetota</taxon>
        <taxon>Coriobacteriia</taxon>
        <taxon>Eggerthellales</taxon>
        <taxon>Eggerthellaceae</taxon>
        <taxon>Raoultibacter</taxon>
    </lineage>
</organism>
<dbReference type="InterPro" id="IPR027477">
    <property type="entry name" value="Succ_DH/fumarate_Rdtase_cat_sf"/>
</dbReference>
<keyword evidence="4" id="KW-0560">Oxidoreductase</keyword>
<dbReference type="PROSITE" id="PS51318">
    <property type="entry name" value="TAT"/>
    <property type="match status" value="1"/>
</dbReference>
<keyword evidence="7" id="KW-1185">Reference proteome</keyword>
<dbReference type="PANTHER" id="PTHR43400:SF10">
    <property type="entry name" value="3-OXOSTEROID 1-DEHYDROGENASE"/>
    <property type="match status" value="1"/>
</dbReference>
<dbReference type="Gene3D" id="3.90.700.10">
    <property type="entry name" value="Succinate dehydrogenase/fumarate reductase flavoprotein, catalytic domain"/>
    <property type="match status" value="1"/>
</dbReference>
<keyword evidence="3" id="KW-0274">FAD</keyword>
<dbReference type="InterPro" id="IPR006311">
    <property type="entry name" value="TAT_signal"/>
</dbReference>
<dbReference type="Proteomes" id="UP001320544">
    <property type="component" value="Chromosome"/>
</dbReference>
<dbReference type="InterPro" id="IPR019546">
    <property type="entry name" value="TAT_signal_bac_arc"/>
</dbReference>
<dbReference type="PRINTS" id="PR00411">
    <property type="entry name" value="PNDRDTASEI"/>
</dbReference>
<feature type="domain" description="FAD-dependent oxidoreductase 2 FAD-binding" evidence="5">
    <location>
        <begin position="67"/>
        <end position="509"/>
    </location>
</feature>
<dbReference type="InterPro" id="IPR003953">
    <property type="entry name" value="FAD-dep_OxRdtase_2_FAD-bd"/>
</dbReference>